<evidence type="ECO:0000256" key="1">
    <source>
        <dbReference type="ARBA" id="ARBA00004138"/>
    </source>
</evidence>
<comment type="subcellular location">
    <subcellularLocation>
        <location evidence="1">Cell projection</location>
        <location evidence="1">Cilium</location>
    </subcellularLocation>
    <subcellularLocation>
        <location evidence="2">Cytoplasm</location>
        <location evidence="2">Cytoskeleton</location>
    </subcellularLocation>
</comment>
<dbReference type="SUPFAM" id="SSF69322">
    <property type="entry name" value="Tricorn protease domain 2"/>
    <property type="match status" value="1"/>
</dbReference>
<sequence length="1960" mass="222592">MSIGLEIAHVFGYGGVGLHMVDEDRIMHSCGNNIKIQSLKNHSQQILSRSNSRPVVTIEYSHRTSLIALTQRESHLYVYLYSTKEKGLVKKLQWPKSITICDDARHLAEISHVCFSSCGRRLAAFKKELQSDSLVELCIWDIMEQFIIVQLDTDMIQTLAIFSFDPHDVSHLLTGTEKGLEIWYFYRTDASCTHIRKTIKLSHARERNNDSPDKIGLHERRNQAISHCWLSDKDVLVGNKAGELVHIELSRSETQPVLIPVATRAENPNIISIVHVNTYILLTYTDGVLYWVRMNDYQILHTANMFNENDSFASEQPTRSVVSVAPSPEKTIITIGTNGGHIFTVRTDIPKKEIEDDEVVAGFTENEDLNARETDAVSSKLILSRGLFHTGAICAAAVLTPCRSNYEDDIICVTGGERGILFLWDICMGRILHGISLASFVCPYSIPADASDDSAAYASTYLKSCQAVITALDARVTDPIILVGDSMGIVRVVYASTRVEETENGSKSIELELLHSVHLFHSLIDLIQIHHTEPFSLITSTCSDIVYILSLDDNSVFEIVAFWKVPLGSSSHNDNDTCTDVHWIPTDHHNESSLAFICLTMQGRIHEVHYVPQESNGINASTSRTVEFSDLLMQRCPAQLKEEMVATSHSASQIDATSTKKNCIILQPIKIAPLGFMLSITPYRNDLMLWQYKSKGRDANRNDISQDVLPEIIEVKHKIIVKDAHDNGVTAIASFQSACFGKNQEIVATGSVNGIINLWTISDLPMDKADSAFHASKLDDFRLVKRKTISAHAGAVTTLKFVCLNNGLRLISTGSDGAVLIIHAHISNFDEKNFGRLQPSTTRQNLARDAASIRSRKINNDEGNEIQERVPVKFFSMGNECFTSRLHEELECIRRSRIDSAKVDTRLRLSVLKTRLEQLVNENRSYPEQEQLDIESLVINLERKASISAQNRDKSQQMFETISNKITRNKIILERMKREFWDPNTVQGSLIHSLLGRSTISRLQTEGNIVLPKLSEPSEVQNIPVRKLPKKDEELARKIYLLRLIELENSKYEDELNRSKKTPAEDQISASWFNEKRKNDHLVEFPVRFNSIVLTTTQWLINGGIHHPLTSRWVRANTAAETSLETAVKDKETKVTALTSGNLTMTEVDPLFLAGCNGSTYRQDVAAYELGQGRRVLNVTSSFLLLYHPITMRTTRQNRLQVYLLQQYERFLCSAYNDTFEILRKESASKIGLIQQKIEQLHDIAQELGTTSHEFALSPHSKDEILASIFHRGPDFHKRSQALTSTDFNNTGRTENQISNRALIEMMDGTLEGKKETVLSQKSIEKEAWMVETPLDEMTPDQRKQVIAVEALQQKLVEEKDKYRKLLDSEARKIRLEILEVSKAFDERMRSMQDLHTSIQKLVLIQQLYALGLVCGIMTREDLVKSILNLNEMMACTRLSAGKAKERVDKFALHIDECHDHLVRVTDQDKSLERSFKKDLENLVAISESSVSSASSSNVHSLPIDHDLFKALMKLYKKRKIDSTSESRREGTQPAILLDEKNKVRQKEKTPLKLSKPSISTKTANSVIQRRDITFDSESASIEALDSQAFEERSKIGLNKVDSVSVIPLCYDIDCPTGLNVSDRVWKALNELRTKKIISEKYVKQRSDQYATAKSFGEDLQNIWQNVLMDCNLQTKLLEKQHESLVQLNKESPVLLNLKQGQDETGISNYISGLPYDDVLMETKIHSKESQSAIMVDRQSVVAFNEAIRLRGIDQVQILSKIKKFRKSINQMEWEHELLEFQKHDIEEKYIDFQLIRVTKELHEVIQNGSTTTKQKREVQQLEAKLSHIEKHKQHAQTKQNNQDQKILSQLKDLENENAKFAAQIDQAEVQVQIRRNILQSRQHVLQSPAESRPSGNENCPILNPSMRMKAIQVRRKLIELTKSQTTDIDCLRQELNKMRQKTFPSFVEHKKTEFLPDHN</sequence>
<dbReference type="InterPro" id="IPR011047">
    <property type="entry name" value="Quinoprotein_ADH-like_sf"/>
</dbReference>
<evidence type="ECO:0000313" key="10">
    <source>
        <dbReference type="EMBL" id="CCI50337.1"/>
    </source>
</evidence>
<keyword evidence="3" id="KW-0963">Cytoplasm</keyword>
<dbReference type="OrthoDB" id="64311at2759"/>
<evidence type="ECO:0008006" key="12">
    <source>
        <dbReference type="Google" id="ProtNLM"/>
    </source>
</evidence>
<evidence type="ECO:0000256" key="7">
    <source>
        <dbReference type="ARBA" id="ARBA00023212"/>
    </source>
</evidence>
<gene>
    <name evidence="10" type="ORF">BN9_120050</name>
</gene>
<dbReference type="Pfam" id="PF25828">
    <property type="entry name" value="CC_Cfap43"/>
    <property type="match status" value="2"/>
</dbReference>
<protein>
    <recommendedName>
        <fullName evidence="12">Cilia- and flagella-associated protein 43</fullName>
    </recommendedName>
</protein>
<dbReference type="PANTHER" id="PTHR14885:SF1">
    <property type="entry name" value="CILIA- AND FLAGELLA-ASSOCIATED PROTEIN 43"/>
    <property type="match status" value="1"/>
</dbReference>
<dbReference type="Gene3D" id="2.130.10.10">
    <property type="entry name" value="YVTN repeat-like/Quinoprotein amine dehydrogenase"/>
    <property type="match status" value="2"/>
</dbReference>
<dbReference type="InterPro" id="IPR001680">
    <property type="entry name" value="WD40_rpt"/>
</dbReference>
<dbReference type="Proteomes" id="UP000053237">
    <property type="component" value="Unassembled WGS sequence"/>
</dbReference>
<keyword evidence="5" id="KW-0677">Repeat</keyword>
<evidence type="ECO:0000313" key="11">
    <source>
        <dbReference type="Proteomes" id="UP000053237"/>
    </source>
</evidence>
<evidence type="ECO:0000256" key="3">
    <source>
        <dbReference type="ARBA" id="ARBA00022490"/>
    </source>
</evidence>
<dbReference type="EMBL" id="CAIX01000453">
    <property type="protein sequence ID" value="CCI50337.1"/>
    <property type="molecule type" value="Genomic_DNA"/>
</dbReference>
<organism evidence="10 11">
    <name type="scientific">Albugo candida</name>
    <dbReference type="NCBI Taxonomy" id="65357"/>
    <lineage>
        <taxon>Eukaryota</taxon>
        <taxon>Sar</taxon>
        <taxon>Stramenopiles</taxon>
        <taxon>Oomycota</taxon>
        <taxon>Peronosporomycetes</taxon>
        <taxon>Albuginales</taxon>
        <taxon>Albuginaceae</taxon>
        <taxon>Albugo</taxon>
    </lineage>
</organism>
<keyword evidence="6 9" id="KW-0175">Coiled coil</keyword>
<name>A0A024GUB8_9STRA</name>
<evidence type="ECO:0000256" key="5">
    <source>
        <dbReference type="ARBA" id="ARBA00022737"/>
    </source>
</evidence>
<evidence type="ECO:0000256" key="2">
    <source>
        <dbReference type="ARBA" id="ARBA00004245"/>
    </source>
</evidence>
<dbReference type="InterPro" id="IPR015943">
    <property type="entry name" value="WD40/YVTN_repeat-like_dom_sf"/>
</dbReference>
<accession>A0A024GUB8</accession>
<keyword evidence="11" id="KW-1185">Reference proteome</keyword>
<dbReference type="SMART" id="SM00320">
    <property type="entry name" value="WD40"/>
    <property type="match status" value="3"/>
</dbReference>
<evidence type="ECO:0000256" key="8">
    <source>
        <dbReference type="ARBA" id="ARBA00023273"/>
    </source>
</evidence>
<reference evidence="10 11" key="1">
    <citation type="submission" date="2012-05" db="EMBL/GenBank/DDBJ databases">
        <title>Recombination and specialization in a pathogen metapopulation.</title>
        <authorList>
            <person name="Gardiner A."/>
            <person name="Kemen E."/>
            <person name="Schultz-Larsen T."/>
            <person name="MacLean D."/>
            <person name="Van Oosterhout C."/>
            <person name="Jones J.D.G."/>
        </authorList>
    </citation>
    <scope>NUCLEOTIDE SEQUENCE [LARGE SCALE GENOMIC DNA]</scope>
    <source>
        <strain evidence="10 11">Ac Nc2</strain>
    </source>
</reference>
<dbReference type="PANTHER" id="PTHR14885">
    <property type="entry name" value="CILIA- AND FLAGELLA-ASSOCIATED PROTEIN 43-RELATED"/>
    <property type="match status" value="1"/>
</dbReference>
<evidence type="ECO:0000256" key="6">
    <source>
        <dbReference type="ARBA" id="ARBA00023054"/>
    </source>
</evidence>
<keyword evidence="7" id="KW-0206">Cytoskeleton</keyword>
<dbReference type="InParanoid" id="A0A024GUB8"/>
<comment type="caution">
    <text evidence="10">The sequence shown here is derived from an EMBL/GenBank/DDBJ whole genome shotgun (WGS) entry which is preliminary data.</text>
</comment>
<evidence type="ECO:0000256" key="4">
    <source>
        <dbReference type="ARBA" id="ARBA00022574"/>
    </source>
</evidence>
<feature type="coiled-coil region" evidence="9">
    <location>
        <begin position="1812"/>
        <end position="1871"/>
    </location>
</feature>
<keyword evidence="8" id="KW-0966">Cell projection</keyword>
<evidence type="ECO:0000256" key="9">
    <source>
        <dbReference type="SAM" id="Coils"/>
    </source>
</evidence>
<proteinExistence type="predicted"/>
<dbReference type="GO" id="GO:0060271">
    <property type="term" value="P:cilium assembly"/>
    <property type="evidence" value="ECO:0007669"/>
    <property type="project" value="TreeGrafter"/>
</dbReference>
<keyword evidence="4" id="KW-0853">WD repeat</keyword>
<dbReference type="GO" id="GO:0005930">
    <property type="term" value="C:axoneme"/>
    <property type="evidence" value="ECO:0007669"/>
    <property type="project" value="TreeGrafter"/>
</dbReference>
<dbReference type="SUPFAM" id="SSF50998">
    <property type="entry name" value="Quinoprotein alcohol dehydrogenase-like"/>
    <property type="match status" value="1"/>
</dbReference>